<comment type="similarity">
    <text evidence="8">Belongs to the FliO/MopB family.</text>
</comment>
<dbReference type="PANTHER" id="PTHR38766">
    <property type="entry name" value="FLAGELLAR PROTEIN FLIO"/>
    <property type="match status" value="1"/>
</dbReference>
<comment type="subcellular location">
    <subcellularLocation>
        <location evidence="1">Bacterial flagellum basal body</location>
    </subcellularLocation>
    <subcellularLocation>
        <location evidence="2">Cell membrane</location>
    </subcellularLocation>
</comment>
<evidence type="ECO:0000256" key="7">
    <source>
        <dbReference type="ARBA" id="ARBA00023143"/>
    </source>
</evidence>
<sequence length="101" mass="10388">MTPLAPELAPLLRTAAALAGVLLLLLALAWLLRRHDAGGSAAAASRRLAIVASRMVDARIRLVLVRRDAVEHLLAIGPTGITLVETVPAASSSPAPEEAAA</sequence>
<evidence type="ECO:0000256" key="2">
    <source>
        <dbReference type="ARBA" id="ARBA00004236"/>
    </source>
</evidence>
<evidence type="ECO:0000256" key="4">
    <source>
        <dbReference type="ARBA" id="ARBA00022692"/>
    </source>
</evidence>
<evidence type="ECO:0000256" key="6">
    <source>
        <dbReference type="ARBA" id="ARBA00023136"/>
    </source>
</evidence>
<keyword evidence="10" id="KW-0969">Cilium</keyword>
<dbReference type="InterPro" id="IPR052205">
    <property type="entry name" value="FliO/MopB"/>
</dbReference>
<reference evidence="10 11" key="1">
    <citation type="submission" date="2024-01" db="EMBL/GenBank/DDBJ databases">
        <title>Multi-omics insights into the function and evolution of sodium benzoate biodegradation pathways in Benzoatithermus flavus gen. nov., sp. nov. from hot spring.</title>
        <authorList>
            <person name="Hu C.-J."/>
            <person name="Li W.-J."/>
        </authorList>
    </citation>
    <scope>NUCLEOTIDE SEQUENCE [LARGE SCALE GENOMIC DNA]</scope>
    <source>
        <strain evidence="10 11">SYSU G07066</strain>
    </source>
</reference>
<accession>A0ABU8XPU1</accession>
<organism evidence="10 11">
    <name type="scientific">Benzoatithermus flavus</name>
    <dbReference type="NCBI Taxonomy" id="3108223"/>
    <lineage>
        <taxon>Bacteria</taxon>
        <taxon>Pseudomonadati</taxon>
        <taxon>Pseudomonadota</taxon>
        <taxon>Alphaproteobacteria</taxon>
        <taxon>Geminicoccales</taxon>
        <taxon>Geminicoccaceae</taxon>
        <taxon>Benzoatithermus</taxon>
    </lineage>
</organism>
<dbReference type="Proteomes" id="UP001375743">
    <property type="component" value="Unassembled WGS sequence"/>
</dbReference>
<protein>
    <submittedName>
        <fullName evidence="10">Flagellar biosynthetic protein FliO</fullName>
    </submittedName>
</protein>
<gene>
    <name evidence="10" type="ORF">U1T56_08675</name>
</gene>
<comment type="caution">
    <text evidence="10">The sequence shown here is derived from an EMBL/GenBank/DDBJ whole genome shotgun (WGS) entry which is preliminary data.</text>
</comment>
<evidence type="ECO:0000256" key="1">
    <source>
        <dbReference type="ARBA" id="ARBA00004117"/>
    </source>
</evidence>
<dbReference type="RefSeq" id="WP_418159073.1">
    <property type="nucleotide sequence ID" value="NZ_JBBLZC010000007.1"/>
</dbReference>
<feature type="transmembrane region" description="Helical" evidence="9">
    <location>
        <begin position="12"/>
        <end position="32"/>
    </location>
</feature>
<evidence type="ECO:0000313" key="11">
    <source>
        <dbReference type="Proteomes" id="UP001375743"/>
    </source>
</evidence>
<keyword evidence="4 9" id="KW-0812">Transmembrane</keyword>
<evidence type="ECO:0000256" key="3">
    <source>
        <dbReference type="ARBA" id="ARBA00022475"/>
    </source>
</evidence>
<dbReference type="InterPro" id="IPR022781">
    <property type="entry name" value="Flagellar_biosynth_FliO"/>
</dbReference>
<dbReference type="EMBL" id="JBBLZC010000007">
    <property type="protein sequence ID" value="MEK0083225.1"/>
    <property type="molecule type" value="Genomic_DNA"/>
</dbReference>
<keyword evidence="3" id="KW-1003">Cell membrane</keyword>
<dbReference type="PANTHER" id="PTHR38766:SF1">
    <property type="entry name" value="FLAGELLAR PROTEIN FLIO"/>
    <property type="match status" value="1"/>
</dbReference>
<keyword evidence="10" id="KW-0966">Cell projection</keyword>
<evidence type="ECO:0000313" key="10">
    <source>
        <dbReference type="EMBL" id="MEK0083225.1"/>
    </source>
</evidence>
<keyword evidence="7" id="KW-0975">Bacterial flagellum</keyword>
<evidence type="ECO:0000256" key="8">
    <source>
        <dbReference type="ARBA" id="ARBA00037937"/>
    </source>
</evidence>
<evidence type="ECO:0000256" key="5">
    <source>
        <dbReference type="ARBA" id="ARBA00022989"/>
    </source>
</evidence>
<name>A0ABU8XPU1_9PROT</name>
<keyword evidence="6 9" id="KW-0472">Membrane</keyword>
<evidence type="ECO:0000256" key="9">
    <source>
        <dbReference type="SAM" id="Phobius"/>
    </source>
</evidence>
<dbReference type="Pfam" id="PF04347">
    <property type="entry name" value="FliO"/>
    <property type="match status" value="1"/>
</dbReference>
<keyword evidence="11" id="KW-1185">Reference proteome</keyword>
<proteinExistence type="inferred from homology"/>
<keyword evidence="5 9" id="KW-1133">Transmembrane helix</keyword>
<keyword evidence="10" id="KW-0282">Flagellum</keyword>